<dbReference type="EnsemblMetazoa" id="G30375.3">
    <property type="protein sequence ID" value="G30375.3:cds"/>
    <property type="gene ID" value="G30375"/>
</dbReference>
<dbReference type="Proteomes" id="UP000005408">
    <property type="component" value="Unassembled WGS sequence"/>
</dbReference>
<name>A0A8W8M361_MAGGI</name>
<dbReference type="Gene3D" id="2.120.10.30">
    <property type="entry name" value="TolB, C-terminal domain"/>
    <property type="match status" value="1"/>
</dbReference>
<dbReference type="GO" id="GO:0061630">
    <property type="term" value="F:ubiquitin protein ligase activity"/>
    <property type="evidence" value="ECO:0007669"/>
    <property type="project" value="TreeGrafter"/>
</dbReference>
<dbReference type="InterPro" id="IPR047153">
    <property type="entry name" value="TRIM45/56/19-like"/>
</dbReference>
<dbReference type="PANTHER" id="PTHR25462">
    <property type="entry name" value="BONUS, ISOFORM C-RELATED"/>
    <property type="match status" value="1"/>
</dbReference>
<dbReference type="InterPro" id="IPR000315">
    <property type="entry name" value="Znf_B-box"/>
</dbReference>
<keyword evidence="1" id="KW-0862">Zinc</keyword>
<dbReference type="PROSITE" id="PS50119">
    <property type="entry name" value="ZF_BBOX"/>
    <property type="match status" value="1"/>
</dbReference>
<sequence>MAAQFLVTCEYCEHPSECFCNPCQKQLCTNCVSFHIQQKSEDGHEIVCNTKRKKNYTFHKCKNHTGVECQMFCKTCDVPICPKCVAAKHKSHDLIDLEEKIDNVSYCLDKEQNNLKYCIKPLYQKMIEQIKYRITTVRAHFRSLSDTVTQLGAKWHQVVEDVIVDIKNDLMQMEIDQLNLLEKDKLMLQEIVEQLESTIRENSDLGISKNRAKLLHYNSEMKRYSTIPPIKDFTAVEFQPKLPEKDTLKDLFGSVERFRILDLPEYRVPYDVPQKLSKCLLKHPMLISLIETGFGPDDQGNKIYDLVATSHGRFWATGYSRVLKLFDTNGNLIDSVTLSHKSSYISGISDGLLAYSDQSDNTIKRIESDGSARTFVNAGEWVPKGLASFDGRSGPQLFVCLHRKEQHKVVKYNKEGLSEQEFLYPAEHHPLYITINKNGDIGTTDHRQNSVAVLDKFGHPRFMYTGNREVGKMKSFQPISIATDCFSNYLISDWANHVIHLLNGDGVFLRVIALKQSLKEPRGLCIIGEGLLSVGECATGAIKVLRYLKTKSDQ</sequence>
<dbReference type="OrthoDB" id="6110133at2759"/>
<dbReference type="EnsemblMetazoa" id="G30375.2">
    <property type="protein sequence ID" value="G30375.2:cds"/>
    <property type="gene ID" value="G30375"/>
</dbReference>
<dbReference type="InterPro" id="IPR011042">
    <property type="entry name" value="6-blade_b-propeller_TolB-like"/>
</dbReference>
<dbReference type="AlphaFoldDB" id="A0A8W8M361"/>
<evidence type="ECO:0000259" key="2">
    <source>
        <dbReference type="PROSITE" id="PS50119"/>
    </source>
</evidence>
<dbReference type="GO" id="GO:0006513">
    <property type="term" value="P:protein monoubiquitination"/>
    <property type="evidence" value="ECO:0007669"/>
    <property type="project" value="TreeGrafter"/>
</dbReference>
<keyword evidence="1" id="KW-0863">Zinc-finger</keyword>
<proteinExistence type="predicted"/>
<evidence type="ECO:0000313" key="3">
    <source>
        <dbReference type="EnsemblMetazoa" id="G30375.1:cds"/>
    </source>
</evidence>
<dbReference type="PANTHER" id="PTHR25462:SF229">
    <property type="entry name" value="TRANSCRIPTION INTERMEDIARY FACTOR 1-BETA"/>
    <property type="match status" value="1"/>
</dbReference>
<dbReference type="Pfam" id="PF00643">
    <property type="entry name" value="zf-B_box"/>
    <property type="match status" value="1"/>
</dbReference>
<dbReference type="EnsemblMetazoa" id="G30375.1">
    <property type="protein sequence ID" value="G30375.1:cds"/>
    <property type="gene ID" value="G30375"/>
</dbReference>
<evidence type="ECO:0000256" key="1">
    <source>
        <dbReference type="PROSITE-ProRule" id="PRU00024"/>
    </source>
</evidence>
<organism evidence="3 4">
    <name type="scientific">Magallana gigas</name>
    <name type="common">Pacific oyster</name>
    <name type="synonym">Crassostrea gigas</name>
    <dbReference type="NCBI Taxonomy" id="29159"/>
    <lineage>
        <taxon>Eukaryota</taxon>
        <taxon>Metazoa</taxon>
        <taxon>Spiralia</taxon>
        <taxon>Lophotrochozoa</taxon>
        <taxon>Mollusca</taxon>
        <taxon>Bivalvia</taxon>
        <taxon>Autobranchia</taxon>
        <taxon>Pteriomorphia</taxon>
        <taxon>Ostreida</taxon>
        <taxon>Ostreoidea</taxon>
        <taxon>Ostreidae</taxon>
        <taxon>Magallana</taxon>
    </lineage>
</organism>
<dbReference type="CDD" id="cd19756">
    <property type="entry name" value="Bbox2"/>
    <property type="match status" value="1"/>
</dbReference>
<evidence type="ECO:0000313" key="4">
    <source>
        <dbReference type="Proteomes" id="UP000005408"/>
    </source>
</evidence>
<keyword evidence="1" id="KW-0479">Metal-binding</keyword>
<keyword evidence="4" id="KW-1185">Reference proteome</keyword>
<dbReference type="GO" id="GO:0008270">
    <property type="term" value="F:zinc ion binding"/>
    <property type="evidence" value="ECO:0007669"/>
    <property type="project" value="UniProtKB-KW"/>
</dbReference>
<dbReference type="OMA" id="HEIVCNT"/>
<protein>
    <recommendedName>
        <fullName evidence="2">B box-type domain-containing protein</fullName>
    </recommendedName>
</protein>
<dbReference type="Gene3D" id="3.30.160.60">
    <property type="entry name" value="Classic Zinc Finger"/>
    <property type="match status" value="1"/>
</dbReference>
<feature type="domain" description="B box-type" evidence="2">
    <location>
        <begin position="61"/>
        <end position="97"/>
    </location>
</feature>
<dbReference type="SUPFAM" id="SSF101898">
    <property type="entry name" value="NHL repeat"/>
    <property type="match status" value="1"/>
</dbReference>
<dbReference type="SUPFAM" id="SSF57845">
    <property type="entry name" value="B-box zinc-binding domain"/>
    <property type="match status" value="1"/>
</dbReference>
<reference evidence="3" key="1">
    <citation type="submission" date="2022-08" db="UniProtKB">
        <authorList>
            <consortium name="EnsemblMetazoa"/>
        </authorList>
    </citation>
    <scope>IDENTIFICATION</scope>
    <source>
        <strain evidence="3">05x7-T-G4-1.051#20</strain>
    </source>
</reference>
<accession>A0A8W8M361</accession>